<dbReference type="PANTHER" id="PTHR34297">
    <property type="entry name" value="HYPOTHETICAL CYTOSOLIC PROTEIN-RELATED"/>
    <property type="match status" value="1"/>
</dbReference>
<dbReference type="PANTHER" id="PTHR34297:SF1">
    <property type="entry name" value="ASP23_GLS24 FAMILY ENVELOPE STRESS RESPONSE PROTEIN"/>
    <property type="match status" value="1"/>
</dbReference>
<dbReference type="AlphaFoldDB" id="A0A3D4S6A9"/>
<accession>A0A3D4S6A9</accession>
<proteinExistence type="inferred from homology"/>
<comment type="similarity">
    <text evidence="1">Belongs to the asp23 family.</text>
</comment>
<reference evidence="2 3" key="1">
    <citation type="journal article" date="2018" name="Nat. Biotechnol.">
        <title>A standardized bacterial taxonomy based on genome phylogeny substantially revises the tree of life.</title>
        <authorList>
            <person name="Parks D.H."/>
            <person name="Chuvochina M."/>
            <person name="Waite D.W."/>
            <person name="Rinke C."/>
            <person name="Skarshewski A."/>
            <person name="Chaumeil P.A."/>
            <person name="Hugenholtz P."/>
        </authorList>
    </citation>
    <scope>NUCLEOTIDE SEQUENCE [LARGE SCALE GENOMIC DNA]</scope>
    <source>
        <strain evidence="2">UBA11306</strain>
    </source>
</reference>
<evidence type="ECO:0000313" key="2">
    <source>
        <dbReference type="EMBL" id="HCS94012.1"/>
    </source>
</evidence>
<sequence length="137" mass="15019">MTNKNVATGNLEQLNGNIIMAPETIETIAAIAVKDVSGVRHLNGAIMDGVTEFFSRNQAKSNGVYLSGTSDHLVIDLYCTVVYGYPIPQVALEIQEKIKEQVLYSCDLVISEVNVHIVKIVSEDQKEENILNEIGVN</sequence>
<dbReference type="InterPro" id="IPR005531">
    <property type="entry name" value="Asp23"/>
</dbReference>
<protein>
    <submittedName>
        <fullName evidence="2">Asp23/Gls24 family envelope stress response protein</fullName>
    </submittedName>
</protein>
<organism evidence="2 3">
    <name type="scientific">Bavariicoccus seileri</name>
    <dbReference type="NCBI Taxonomy" id="549685"/>
    <lineage>
        <taxon>Bacteria</taxon>
        <taxon>Bacillati</taxon>
        <taxon>Bacillota</taxon>
        <taxon>Bacilli</taxon>
        <taxon>Lactobacillales</taxon>
        <taxon>Enterococcaceae</taxon>
        <taxon>Bavariicoccus</taxon>
    </lineage>
</organism>
<comment type="caution">
    <text evidence="2">The sequence shown here is derived from an EMBL/GenBank/DDBJ whole genome shotgun (WGS) entry which is preliminary data.</text>
</comment>
<dbReference type="Proteomes" id="UP000262195">
    <property type="component" value="Unassembled WGS sequence"/>
</dbReference>
<dbReference type="EMBL" id="DQHO01000031">
    <property type="protein sequence ID" value="HCS94012.1"/>
    <property type="molecule type" value="Genomic_DNA"/>
</dbReference>
<name>A0A3D4S6A9_9ENTE</name>
<evidence type="ECO:0000313" key="3">
    <source>
        <dbReference type="Proteomes" id="UP000262195"/>
    </source>
</evidence>
<dbReference type="STRING" id="1121105.GCA_000421665_00567"/>
<dbReference type="Pfam" id="PF03780">
    <property type="entry name" value="Asp23"/>
    <property type="match status" value="1"/>
</dbReference>
<gene>
    <name evidence="2" type="ORF">DIW15_04830</name>
</gene>
<evidence type="ECO:0000256" key="1">
    <source>
        <dbReference type="ARBA" id="ARBA00005721"/>
    </source>
</evidence>